<keyword evidence="1" id="KW-1133">Transmembrane helix</keyword>
<keyword evidence="1" id="KW-0472">Membrane</keyword>
<feature type="transmembrane region" description="Helical" evidence="1">
    <location>
        <begin position="223"/>
        <end position="242"/>
    </location>
</feature>
<keyword evidence="1" id="KW-0812">Transmembrane</keyword>
<evidence type="ECO:0000313" key="3">
    <source>
        <dbReference type="EMBL" id="MFC7405187.1"/>
    </source>
</evidence>
<dbReference type="EMBL" id="JBHTCQ010000001">
    <property type="protein sequence ID" value="MFC7405187.1"/>
    <property type="molecule type" value="Genomic_DNA"/>
</dbReference>
<accession>A0ABW2QB73</accession>
<sequence>MTRNLSAPTGQPHGRAPHRGRAWLLGVALPVLVTGAAWGLTARWIPRLPEEVALHWGADGRVDRLGSVHEMLVTSGVMGGVSLVVLGLCSVLLGRTSFTRRMLLGLAAGSASFFAGLHVTLVAAQLDVTDPAATPVPNGGFTLSVVVAVLAGILAGALAGRDPDRPATGPLPATAPRAHLEDEERAVWLRRVAPSGPFLRWGGVLAAVYLGLSLWFALISGGWFVLVIMGAAATLPMTMLVWEVRVDASGLTARGTLGWPRQHVPAREVVEARTATVSPFREFGGWGLRTAVDGTVGVVIRSGEAIAVERTGGRRLVVTVDDAATGAALLNTFAERSRARPDTA</sequence>
<feature type="domain" description="DUF1648" evidence="2">
    <location>
        <begin position="33"/>
        <end position="69"/>
    </location>
</feature>
<dbReference type="RefSeq" id="WP_382393291.1">
    <property type="nucleotide sequence ID" value="NZ_JBHTCQ010000001.1"/>
</dbReference>
<dbReference type="Pfam" id="PF07853">
    <property type="entry name" value="DUF1648"/>
    <property type="match status" value="1"/>
</dbReference>
<gene>
    <name evidence="3" type="ORF">ACFQQL_08710</name>
</gene>
<feature type="transmembrane region" description="Helical" evidence="1">
    <location>
        <begin position="21"/>
        <end position="40"/>
    </location>
</feature>
<protein>
    <submittedName>
        <fullName evidence="3">DUF1648 domain-containing protein</fullName>
    </submittedName>
</protein>
<feature type="transmembrane region" description="Helical" evidence="1">
    <location>
        <begin position="198"/>
        <end position="217"/>
    </location>
</feature>
<dbReference type="InterPro" id="IPR012867">
    <property type="entry name" value="DUF1648"/>
</dbReference>
<evidence type="ECO:0000259" key="2">
    <source>
        <dbReference type="Pfam" id="PF07853"/>
    </source>
</evidence>
<dbReference type="Proteomes" id="UP001596455">
    <property type="component" value="Unassembled WGS sequence"/>
</dbReference>
<reference evidence="4" key="1">
    <citation type="journal article" date="2019" name="Int. J. Syst. Evol. Microbiol.">
        <title>The Global Catalogue of Microorganisms (GCM) 10K type strain sequencing project: providing services to taxonomists for standard genome sequencing and annotation.</title>
        <authorList>
            <consortium name="The Broad Institute Genomics Platform"/>
            <consortium name="The Broad Institute Genome Sequencing Center for Infectious Disease"/>
            <person name="Wu L."/>
            <person name="Ma J."/>
        </authorList>
    </citation>
    <scope>NUCLEOTIDE SEQUENCE [LARGE SCALE GENOMIC DNA]</scope>
    <source>
        <strain evidence="4">JCM 1490</strain>
    </source>
</reference>
<organism evidence="3 4">
    <name type="scientific">Georgenia alba</name>
    <dbReference type="NCBI Taxonomy" id="2233858"/>
    <lineage>
        <taxon>Bacteria</taxon>
        <taxon>Bacillati</taxon>
        <taxon>Actinomycetota</taxon>
        <taxon>Actinomycetes</taxon>
        <taxon>Micrococcales</taxon>
        <taxon>Bogoriellaceae</taxon>
        <taxon>Georgenia</taxon>
    </lineage>
</organism>
<name>A0ABW2QB73_9MICO</name>
<evidence type="ECO:0000313" key="4">
    <source>
        <dbReference type="Proteomes" id="UP001596455"/>
    </source>
</evidence>
<feature type="transmembrane region" description="Helical" evidence="1">
    <location>
        <begin position="102"/>
        <end position="121"/>
    </location>
</feature>
<feature type="transmembrane region" description="Helical" evidence="1">
    <location>
        <begin position="141"/>
        <end position="160"/>
    </location>
</feature>
<evidence type="ECO:0000256" key="1">
    <source>
        <dbReference type="SAM" id="Phobius"/>
    </source>
</evidence>
<feature type="transmembrane region" description="Helical" evidence="1">
    <location>
        <begin position="71"/>
        <end position="93"/>
    </location>
</feature>
<keyword evidence="4" id="KW-1185">Reference proteome</keyword>
<comment type="caution">
    <text evidence="3">The sequence shown here is derived from an EMBL/GenBank/DDBJ whole genome shotgun (WGS) entry which is preliminary data.</text>
</comment>
<proteinExistence type="predicted"/>